<dbReference type="AlphaFoldDB" id="A0A7Y6TYK3"/>
<proteinExistence type="predicted"/>
<feature type="region of interest" description="Disordered" evidence="1">
    <location>
        <begin position="155"/>
        <end position="174"/>
    </location>
</feature>
<name>A0A7Y6TYK3_9BURK</name>
<evidence type="ECO:0008006" key="4">
    <source>
        <dbReference type="Google" id="ProtNLM"/>
    </source>
</evidence>
<dbReference type="EMBL" id="JABWMJ010000012">
    <property type="protein sequence ID" value="NUZ08299.1"/>
    <property type="molecule type" value="Genomic_DNA"/>
</dbReference>
<protein>
    <recommendedName>
        <fullName evidence="4">DUF697 domain-containing protein</fullName>
    </recommendedName>
</protein>
<gene>
    <name evidence="2" type="ORF">HQN59_21330</name>
</gene>
<evidence type="ECO:0000313" key="2">
    <source>
        <dbReference type="EMBL" id="NUZ08299.1"/>
    </source>
</evidence>
<comment type="caution">
    <text evidence="2">The sequence shown here is derived from an EMBL/GenBank/DDBJ whole genome shotgun (WGS) entry which is preliminary data.</text>
</comment>
<organism evidence="2 3">
    <name type="scientific">Piscinibacter koreensis</name>
    <dbReference type="NCBI Taxonomy" id="2742824"/>
    <lineage>
        <taxon>Bacteria</taxon>
        <taxon>Pseudomonadati</taxon>
        <taxon>Pseudomonadota</taxon>
        <taxon>Betaproteobacteria</taxon>
        <taxon>Burkholderiales</taxon>
        <taxon>Sphaerotilaceae</taxon>
        <taxon>Piscinibacter</taxon>
    </lineage>
</organism>
<evidence type="ECO:0000256" key="1">
    <source>
        <dbReference type="SAM" id="MobiDB-lite"/>
    </source>
</evidence>
<reference evidence="2 3" key="1">
    <citation type="submission" date="2020-06" db="EMBL/GenBank/DDBJ databases">
        <title>Schlegella sp. ID0723 isolated from air conditioner.</title>
        <authorList>
            <person name="Kim D.Y."/>
            <person name="Kim D.-U."/>
        </authorList>
    </citation>
    <scope>NUCLEOTIDE SEQUENCE [LARGE SCALE GENOMIC DNA]</scope>
    <source>
        <strain evidence="2 3">ID0723</strain>
    </source>
</reference>
<accession>A0A7Y6TYK3</accession>
<feature type="compositionally biased region" description="Low complexity" evidence="1">
    <location>
        <begin position="155"/>
        <end position="166"/>
    </location>
</feature>
<sequence length="174" mass="18093">MPTTASELDAVAQRCQAMVRRRALVAAGVAVVPVPGLDWLVDVGTVAKLSRSINEAFGLGPAQIARLAPNRREAVYNAISAGGGLLVGKLVTRGLVLRMLKLVGVRLTTQQAAKWVPIAGQAVSAALTYSALKAVCDEHIRQCIEVSRQLAQLPAPPAGDAAARADGAPDETNP</sequence>
<dbReference type="Proteomes" id="UP000529637">
    <property type="component" value="Unassembled WGS sequence"/>
</dbReference>
<keyword evidence="3" id="KW-1185">Reference proteome</keyword>
<evidence type="ECO:0000313" key="3">
    <source>
        <dbReference type="Proteomes" id="UP000529637"/>
    </source>
</evidence>